<evidence type="ECO:0000313" key="2">
    <source>
        <dbReference type="EMBL" id="KII68667.1"/>
    </source>
</evidence>
<feature type="region of interest" description="Disordered" evidence="1">
    <location>
        <begin position="356"/>
        <end position="385"/>
    </location>
</feature>
<protein>
    <submittedName>
        <fullName evidence="2">Uncharacterized protein</fullName>
    </submittedName>
</protein>
<sequence>MTADAASGFAKSGKVAPVNHKLLDRCDAVDQKSKNTAPETATNKSTTKAVKLLRTVKNRSLKTDIWESTPHVTKLKPKPKDKREVPTKVIGSKDELISMSSTPEKCDTESTALNAEKTFSDSKAPIPLSKELYANKVEEVQTNIQNKQMILYYQKTKLQIDTLIKLCDGLKSDLTVAQTSQKCDSILIGSSSELGNNSKNFGLLKVEQSIDAKSKKLKHLEKDGEEDCGKLQFSVKETKLPASKDISSEVPTSIFMDSNVADNEDGPSTNHELNVRNSSKIQTTRSENNSQSSILSDCNNIKGNTPAFRSFNRHEKSAGVSDIQDCQQTVKPPSKRIKDYKDVLSEMLRIDEFQLTPNYSPGAPASKGFWNVQLKDDSENNQKEA</sequence>
<dbReference type="AlphaFoldDB" id="A0A0C2N476"/>
<reference evidence="2 3" key="1">
    <citation type="journal article" date="2014" name="Genome Biol. Evol.">
        <title>The genome of the myxosporean Thelohanellus kitauei shows adaptations to nutrient acquisition within its fish host.</title>
        <authorList>
            <person name="Yang Y."/>
            <person name="Xiong J."/>
            <person name="Zhou Z."/>
            <person name="Huo F."/>
            <person name="Miao W."/>
            <person name="Ran C."/>
            <person name="Liu Y."/>
            <person name="Zhang J."/>
            <person name="Feng J."/>
            <person name="Wang M."/>
            <person name="Wang M."/>
            <person name="Wang L."/>
            <person name="Yao B."/>
        </authorList>
    </citation>
    <scope>NUCLEOTIDE SEQUENCE [LARGE SCALE GENOMIC DNA]</scope>
    <source>
        <strain evidence="2">Wuqing</strain>
    </source>
</reference>
<feature type="region of interest" description="Disordered" evidence="1">
    <location>
        <begin position="264"/>
        <end position="298"/>
    </location>
</feature>
<gene>
    <name evidence="2" type="ORF">RF11_09542</name>
</gene>
<evidence type="ECO:0000313" key="3">
    <source>
        <dbReference type="Proteomes" id="UP000031668"/>
    </source>
</evidence>
<evidence type="ECO:0000256" key="1">
    <source>
        <dbReference type="SAM" id="MobiDB-lite"/>
    </source>
</evidence>
<comment type="caution">
    <text evidence="2">The sequence shown here is derived from an EMBL/GenBank/DDBJ whole genome shotgun (WGS) entry which is preliminary data.</text>
</comment>
<accession>A0A0C2N476</accession>
<feature type="compositionally biased region" description="Basic and acidic residues" evidence="1">
    <location>
        <begin position="374"/>
        <end position="385"/>
    </location>
</feature>
<keyword evidence="3" id="KW-1185">Reference proteome</keyword>
<feature type="compositionally biased region" description="Polar residues" evidence="1">
    <location>
        <begin position="266"/>
        <end position="298"/>
    </location>
</feature>
<name>A0A0C2N476_THEKT</name>
<proteinExistence type="predicted"/>
<dbReference type="Proteomes" id="UP000031668">
    <property type="component" value="Unassembled WGS sequence"/>
</dbReference>
<dbReference type="EMBL" id="JWZT01002732">
    <property type="protein sequence ID" value="KII68667.1"/>
    <property type="molecule type" value="Genomic_DNA"/>
</dbReference>
<organism evidence="2 3">
    <name type="scientific">Thelohanellus kitauei</name>
    <name type="common">Myxosporean</name>
    <dbReference type="NCBI Taxonomy" id="669202"/>
    <lineage>
        <taxon>Eukaryota</taxon>
        <taxon>Metazoa</taxon>
        <taxon>Cnidaria</taxon>
        <taxon>Myxozoa</taxon>
        <taxon>Myxosporea</taxon>
        <taxon>Bivalvulida</taxon>
        <taxon>Platysporina</taxon>
        <taxon>Myxobolidae</taxon>
        <taxon>Thelohanellus</taxon>
    </lineage>
</organism>